<feature type="domain" description="Fucosyltransferase N-terminal" evidence="14">
    <location>
        <begin position="1035"/>
        <end position="1139"/>
    </location>
</feature>
<evidence type="ECO:0000256" key="11">
    <source>
        <dbReference type="ARBA" id="ARBA00023180"/>
    </source>
</evidence>
<evidence type="ECO:0000256" key="3">
    <source>
        <dbReference type="ARBA" id="ARBA00008919"/>
    </source>
</evidence>
<dbReference type="Proteomes" id="UP000014500">
    <property type="component" value="Unassembled WGS sequence"/>
</dbReference>
<evidence type="ECO:0000256" key="2">
    <source>
        <dbReference type="ARBA" id="ARBA00004922"/>
    </source>
</evidence>
<sequence length="1243" mass="145637">MPRVSLRRICFGLAALAVLTLFMLKIHYSDQWLVLFPNNQPDKQETTRDLAPLEVIIPTEGSFIDNYGFADEYSGKLWFMKDGWIRPEPTARRGMRRPLWPHESDEDRIVNQLMFVPPDMQEMTKNGTKLKTILLYNGIGSWSPLKQGRKIFLKDRCPVNTCTITADRGQADSADAIIFRDHFHPPSHQRKPSQVWVIYMLECPLHTQNFSHRKVFNWTATYRHDSDIVAPYEKFVPYDPNIKFLPPRRNYGLNKTHKVAWFVSNCGARNGRLAYARELAEHIEVDIYGSCGSKNCPRTQNFKCWEMLDKDYKFYLAFENSNCKDYITEKFYVNGLEHDVVPIVLGARKEDYIRGAPPHSFISVEDFDSPKSLAEYLHRLDKNDTLYNEYFRWKGTGEFVNTYFWCRVCALLHDKLTYKHYENIEGWWRGRNTCIGTRWNQQEQSTGKKNFSANTIPSGIPHVLGSDFGVSNGKAKLKPNHLRFSLKMHCLCVRRSHFGLTAMATLLFLALFMLTAYYNIHSFTTFPRSPNFAYYQYPDEYSGKLWFMKGGWIRPEPTARRMRRPLWPHESDGDRIVNQLMFMPPHMQKLTKNGTKLKTILIYDKNKHWSPLKPGRRTFRGCPVNTCTFGANLKKTASTNADAIVFGDINYLPATHPRKPSQVWIYFSLEPPMHSRNLTSFKGINWTATYRHDSDIVVPYNKFISYDPNVKILPLKRNYASRKNRKVAWFVSNCKAISGRLDYARELAKHIQVDIYGKCGNLSCPRNQTEKCRKMLDTDYKFYLAFENSYCKDYITEKFYETGLQHDVVPIVLGARKEDYANNAPPHSFISIEDFDSPKSLAKYLHLLDKNDGLYNNYFRWKGTGEFVKTHFWCRVCALLHDELTDRHYTNIEDWWHGPNICIDKKIKPEKKQQKEKENNINFRFSLKMHCLCFQRSHVRLAAIATLLTLFMLTVYYNIHSFTIISKPLKLAFYQYPDEYSRKLWFMKRGWIRPEPTARGMRRPLWPHESDGDRIVNQLMFMPPHMQELTKNGTKLKTILIYDENRRWSALKPGRRTFSGCPVNTCTFGADPKKTDPTNADAIVFGDKFHPAKHRRKPNQVWIFFSLEPPVHSRSLTSLKGINWTATYRHDSDIVVPYNKFVSYDPNVKILPLERNYASRKTRKVAWFVSNCKAISGRLDYARELAKHIQVDIYGKCGNMRCPINQTEKCRKMLDTDYKFYLAFENSYCKDYITEKFYETGLQ</sequence>
<keyword evidence="9 12" id="KW-0333">Golgi apparatus</keyword>
<evidence type="ECO:0000313" key="15">
    <source>
        <dbReference type="EnsemblMetazoa" id="SMAR000609-PA"/>
    </source>
</evidence>
<protein>
    <recommendedName>
        <fullName evidence="12">Fucosyltransferase</fullName>
        <ecNumber evidence="12">2.4.1.-</ecNumber>
    </recommendedName>
</protein>
<keyword evidence="7" id="KW-0735">Signal-anchor</keyword>
<feature type="domain" description="Fucosyltransferase N-terminal" evidence="14">
    <location>
        <begin position="596"/>
        <end position="701"/>
    </location>
</feature>
<dbReference type="Gene3D" id="3.40.50.11660">
    <property type="entry name" value="Glycosyl transferase family 10, C-terminal domain"/>
    <property type="match status" value="3"/>
</dbReference>
<keyword evidence="6 12" id="KW-0812">Transmembrane</keyword>
<keyword evidence="4 12" id="KW-0328">Glycosyltransferase</keyword>
<feature type="domain" description="Fucosyltransferase C-terminal" evidence="13">
    <location>
        <begin position="254"/>
        <end position="427"/>
    </location>
</feature>
<evidence type="ECO:0000256" key="1">
    <source>
        <dbReference type="ARBA" id="ARBA00004447"/>
    </source>
</evidence>
<evidence type="ECO:0000256" key="10">
    <source>
        <dbReference type="ARBA" id="ARBA00023136"/>
    </source>
</evidence>
<dbReference type="Pfam" id="PF17039">
    <property type="entry name" value="Glyco_tran_10_N"/>
    <property type="match status" value="3"/>
</dbReference>
<dbReference type="EC" id="2.4.1.-" evidence="12"/>
<evidence type="ECO:0000256" key="9">
    <source>
        <dbReference type="ARBA" id="ARBA00023034"/>
    </source>
</evidence>
<comment type="pathway">
    <text evidence="2">Protein modification; protein glycosylation.</text>
</comment>
<keyword evidence="11" id="KW-0325">Glycoprotein</keyword>
<evidence type="ECO:0000256" key="5">
    <source>
        <dbReference type="ARBA" id="ARBA00022679"/>
    </source>
</evidence>
<dbReference type="OMA" id="WPHESDG"/>
<dbReference type="PANTHER" id="PTHR48438">
    <property type="entry name" value="ALPHA-(1,3)-FUCOSYLTRANSFERASE C-RELATED"/>
    <property type="match status" value="1"/>
</dbReference>
<organism evidence="15 16">
    <name type="scientific">Strigamia maritima</name>
    <name type="common">European centipede</name>
    <name type="synonym">Geophilus maritimus</name>
    <dbReference type="NCBI Taxonomy" id="126957"/>
    <lineage>
        <taxon>Eukaryota</taxon>
        <taxon>Metazoa</taxon>
        <taxon>Ecdysozoa</taxon>
        <taxon>Arthropoda</taxon>
        <taxon>Myriapoda</taxon>
        <taxon>Chilopoda</taxon>
        <taxon>Pleurostigmophora</taxon>
        <taxon>Geophilomorpha</taxon>
        <taxon>Linotaeniidae</taxon>
        <taxon>Strigamia</taxon>
    </lineage>
</organism>
<dbReference type="PhylomeDB" id="T1IIB6"/>
<keyword evidence="5 12" id="KW-0808">Transferase</keyword>
<evidence type="ECO:0000256" key="8">
    <source>
        <dbReference type="ARBA" id="ARBA00022989"/>
    </source>
</evidence>
<evidence type="ECO:0000313" key="16">
    <source>
        <dbReference type="Proteomes" id="UP000014500"/>
    </source>
</evidence>
<dbReference type="EnsemblMetazoa" id="SMAR000609-RA">
    <property type="protein sequence ID" value="SMAR000609-PA"/>
    <property type="gene ID" value="SMAR000609"/>
</dbReference>
<dbReference type="AlphaFoldDB" id="T1IIB6"/>
<dbReference type="GO" id="GO:0008417">
    <property type="term" value="F:fucosyltransferase activity"/>
    <property type="evidence" value="ECO:0007669"/>
    <property type="project" value="InterPro"/>
</dbReference>
<reference evidence="15" key="2">
    <citation type="submission" date="2015-02" db="UniProtKB">
        <authorList>
            <consortium name="EnsemblMetazoa"/>
        </authorList>
    </citation>
    <scope>IDENTIFICATION</scope>
</reference>
<reference evidence="16" key="1">
    <citation type="submission" date="2011-05" db="EMBL/GenBank/DDBJ databases">
        <authorList>
            <person name="Richards S.R."/>
            <person name="Qu J."/>
            <person name="Jiang H."/>
            <person name="Jhangiani S.N."/>
            <person name="Agravi P."/>
            <person name="Goodspeed R."/>
            <person name="Gross S."/>
            <person name="Mandapat C."/>
            <person name="Jackson L."/>
            <person name="Mathew T."/>
            <person name="Pu L."/>
            <person name="Thornton R."/>
            <person name="Saada N."/>
            <person name="Wilczek-Boney K.B."/>
            <person name="Lee S."/>
            <person name="Kovar C."/>
            <person name="Wu Y."/>
            <person name="Scherer S.E."/>
            <person name="Worley K.C."/>
            <person name="Muzny D.M."/>
            <person name="Gibbs R."/>
        </authorList>
    </citation>
    <scope>NUCLEOTIDE SEQUENCE</scope>
    <source>
        <strain evidence="16">Brora</strain>
    </source>
</reference>
<feature type="domain" description="Fucosyltransferase C-terminal" evidence="13">
    <location>
        <begin position="721"/>
        <end position="895"/>
    </location>
</feature>
<evidence type="ECO:0000256" key="12">
    <source>
        <dbReference type="RuleBase" id="RU003832"/>
    </source>
</evidence>
<dbReference type="InterPro" id="IPR038577">
    <property type="entry name" value="GT10-like_C_sf"/>
</dbReference>
<comment type="subcellular location">
    <subcellularLocation>
        <location evidence="1 12">Golgi apparatus</location>
        <location evidence="1 12">Golgi stack membrane</location>
        <topology evidence="1 12">Single-pass type II membrane protein</topology>
    </subcellularLocation>
</comment>
<keyword evidence="8 12" id="KW-1133">Transmembrane helix</keyword>
<dbReference type="eggNOG" id="KOG2619">
    <property type="taxonomic scope" value="Eukaryota"/>
</dbReference>
<dbReference type="FunFam" id="3.40.50.11660:FF:000004">
    <property type="entry name" value="Glycoprotein 3-alpha-L-fucosyltransferase A"/>
    <property type="match status" value="2"/>
</dbReference>
<dbReference type="SUPFAM" id="SSF53756">
    <property type="entry name" value="UDP-Glycosyltransferase/glycogen phosphorylase"/>
    <property type="match status" value="3"/>
</dbReference>
<dbReference type="UniPathway" id="UPA00378"/>
<dbReference type="EMBL" id="JH430152">
    <property type="status" value="NOT_ANNOTATED_CDS"/>
    <property type="molecule type" value="Genomic_DNA"/>
</dbReference>
<dbReference type="HOGENOM" id="CLU_266508_0_0_1"/>
<keyword evidence="16" id="KW-1185">Reference proteome</keyword>
<evidence type="ECO:0000256" key="6">
    <source>
        <dbReference type="ARBA" id="ARBA00022692"/>
    </source>
</evidence>
<evidence type="ECO:0000259" key="14">
    <source>
        <dbReference type="Pfam" id="PF17039"/>
    </source>
</evidence>
<comment type="caution">
    <text evidence="12">Lacks conserved residue(s) required for the propagation of feature annotation.</text>
</comment>
<feature type="transmembrane region" description="Helical" evidence="12">
    <location>
        <begin position="939"/>
        <end position="959"/>
    </location>
</feature>
<accession>T1IIB6</accession>
<keyword evidence="10 12" id="KW-0472">Membrane</keyword>
<feature type="domain" description="Fucosyltransferase C-terminal" evidence="13">
    <location>
        <begin position="1159"/>
        <end position="1239"/>
    </location>
</feature>
<dbReference type="GO" id="GO:0032580">
    <property type="term" value="C:Golgi cisterna membrane"/>
    <property type="evidence" value="ECO:0007669"/>
    <property type="project" value="UniProtKB-SubCell"/>
</dbReference>
<feature type="domain" description="Fucosyltransferase N-terminal" evidence="14">
    <location>
        <begin position="130"/>
        <end position="232"/>
    </location>
</feature>
<dbReference type="Pfam" id="PF00852">
    <property type="entry name" value="Glyco_transf_10"/>
    <property type="match status" value="3"/>
</dbReference>
<evidence type="ECO:0000256" key="7">
    <source>
        <dbReference type="ARBA" id="ARBA00022968"/>
    </source>
</evidence>
<proteinExistence type="inferred from homology"/>
<feature type="transmembrane region" description="Helical" evidence="12">
    <location>
        <begin position="498"/>
        <end position="520"/>
    </location>
</feature>
<dbReference type="STRING" id="126957.T1IIB6"/>
<dbReference type="InterPro" id="IPR055270">
    <property type="entry name" value="Glyco_tran_10_C"/>
</dbReference>
<comment type="similarity">
    <text evidence="3 12">Belongs to the glycosyltransferase 10 family.</text>
</comment>
<evidence type="ECO:0000259" key="13">
    <source>
        <dbReference type="Pfam" id="PF00852"/>
    </source>
</evidence>
<dbReference type="InterPro" id="IPR031481">
    <property type="entry name" value="Glyco_tran_10_N"/>
</dbReference>
<dbReference type="PANTHER" id="PTHR48438:SF1">
    <property type="entry name" value="ALPHA-(1,3)-FUCOSYLTRANSFERASE C-RELATED"/>
    <property type="match status" value="1"/>
</dbReference>
<evidence type="ECO:0000256" key="4">
    <source>
        <dbReference type="ARBA" id="ARBA00022676"/>
    </source>
</evidence>
<dbReference type="InterPro" id="IPR001503">
    <property type="entry name" value="Glyco_trans_10"/>
</dbReference>
<name>T1IIB6_STRMM</name>